<evidence type="ECO:0000256" key="1">
    <source>
        <dbReference type="SAM" id="Phobius"/>
    </source>
</evidence>
<keyword evidence="1" id="KW-1133">Transmembrane helix</keyword>
<proteinExistence type="predicted"/>
<protein>
    <submittedName>
        <fullName evidence="2">Uncharacterized protein</fullName>
    </submittedName>
</protein>
<keyword evidence="1" id="KW-0812">Transmembrane</keyword>
<evidence type="ECO:0000313" key="2">
    <source>
        <dbReference type="EMBL" id="AKH47001.1"/>
    </source>
</evidence>
<organism evidence="2">
    <name type="scientific">uncultured marine virus</name>
    <dbReference type="NCBI Taxonomy" id="186617"/>
    <lineage>
        <taxon>Viruses</taxon>
        <taxon>environmental samples</taxon>
    </lineage>
</organism>
<reference evidence="2" key="1">
    <citation type="journal article" date="2015" name="Front. Microbiol.">
        <title>Combining genomic sequencing methods to explore viral diversity and reveal potential virus-host interactions.</title>
        <authorList>
            <person name="Chow C.E."/>
            <person name="Winget D.M."/>
            <person name="White R.A.III."/>
            <person name="Hallam S.J."/>
            <person name="Suttle C.A."/>
        </authorList>
    </citation>
    <scope>NUCLEOTIDE SEQUENCE</scope>
    <source>
        <strain evidence="2">Anoxic2_4</strain>
    </source>
</reference>
<name>A0A0F7L7L0_9VIRU</name>
<reference evidence="2" key="2">
    <citation type="submission" date="2015-03" db="EMBL/GenBank/DDBJ databases">
        <authorList>
            <person name="Chow C.-E.T."/>
            <person name="Winget D.M."/>
            <person name="White R.A.III."/>
            <person name="Hallam S.J."/>
            <person name="Suttle C.A."/>
        </authorList>
    </citation>
    <scope>NUCLEOTIDE SEQUENCE</scope>
    <source>
        <strain evidence="2">Anoxic2_4</strain>
    </source>
</reference>
<feature type="transmembrane region" description="Helical" evidence="1">
    <location>
        <begin position="6"/>
        <end position="30"/>
    </location>
</feature>
<sequence>MFCQSALNACIAEMSGLLLSIVSGWSFACFNISPFSMLVRTFLSTKEPSDV</sequence>
<keyword evidence="1" id="KW-0472">Membrane</keyword>
<dbReference type="EMBL" id="KR029588">
    <property type="protein sequence ID" value="AKH47001.1"/>
    <property type="molecule type" value="Genomic_DNA"/>
</dbReference>
<accession>A0A0F7L7L0</accession>